<dbReference type="RefSeq" id="WP_013119042.1">
    <property type="nucleotide sequence ID" value="NC_014152.1"/>
</dbReference>
<evidence type="ECO:0000256" key="2">
    <source>
        <dbReference type="SAM" id="SignalP"/>
    </source>
</evidence>
<protein>
    <recommendedName>
        <fullName evidence="5">DUF4878 domain-containing protein</fullName>
    </recommendedName>
</protein>
<evidence type="ECO:0000256" key="1">
    <source>
        <dbReference type="SAM" id="MobiDB-lite"/>
    </source>
</evidence>
<reference evidence="3 4" key="1">
    <citation type="submission" date="2010-05" db="EMBL/GenBank/DDBJ databases">
        <title>Complete sequence of Thermincola sp. JR.</title>
        <authorList>
            <consortium name="US DOE Joint Genome Institute"/>
            <person name="Lucas S."/>
            <person name="Copeland A."/>
            <person name="Lapidus A."/>
            <person name="Cheng J.-F."/>
            <person name="Bruce D."/>
            <person name="Goodwin L."/>
            <person name="Pitluck S."/>
            <person name="Chertkov O."/>
            <person name="Detter J.C."/>
            <person name="Han C."/>
            <person name="Tapia R."/>
            <person name="Land M."/>
            <person name="Hauser L."/>
            <person name="Kyrpides N."/>
            <person name="Mikhailova N."/>
            <person name="Hazen T.C."/>
            <person name="Woyke T."/>
        </authorList>
    </citation>
    <scope>NUCLEOTIDE SEQUENCE [LARGE SCALE GENOMIC DNA]</scope>
    <source>
        <strain evidence="3 4">JR</strain>
    </source>
</reference>
<evidence type="ECO:0000313" key="4">
    <source>
        <dbReference type="Proteomes" id="UP000002377"/>
    </source>
</evidence>
<accession>D5X914</accession>
<evidence type="ECO:0000313" key="3">
    <source>
        <dbReference type="EMBL" id="ADG81014.1"/>
    </source>
</evidence>
<dbReference type="AlphaFoldDB" id="D5X914"/>
<name>D5X914_THEPJ</name>
<sequence precursor="true">MTKLRMMYLIIGLVLLSLAAGCGGGSPGGNEPKAAAQKRIINTYLEGLRDLDYNKLKQSVTYSVYSSWPTDRTKFKEMLAERQKPMGTIRNWTLETNPYVDELNNQTLVRATVTTDKYKVILKFDLRKYSNQWRIYGVDTERTIPLRKNSSPSELPPTGKTGSAAKEKTK</sequence>
<proteinExistence type="predicted"/>
<keyword evidence="2" id="KW-0732">Signal</keyword>
<gene>
    <name evidence="3" type="ordered locus">TherJR_0121</name>
</gene>
<feature type="region of interest" description="Disordered" evidence="1">
    <location>
        <begin position="145"/>
        <end position="170"/>
    </location>
</feature>
<feature type="signal peptide" evidence="2">
    <location>
        <begin position="1"/>
        <end position="19"/>
    </location>
</feature>
<dbReference type="KEGG" id="tjr:TherJR_0121"/>
<dbReference type="PROSITE" id="PS51257">
    <property type="entry name" value="PROKAR_LIPOPROTEIN"/>
    <property type="match status" value="1"/>
</dbReference>
<keyword evidence="4" id="KW-1185">Reference proteome</keyword>
<evidence type="ECO:0008006" key="5">
    <source>
        <dbReference type="Google" id="ProtNLM"/>
    </source>
</evidence>
<organism evidence="3 4">
    <name type="scientific">Thermincola potens (strain JR)</name>
    <dbReference type="NCBI Taxonomy" id="635013"/>
    <lineage>
        <taxon>Bacteria</taxon>
        <taxon>Bacillati</taxon>
        <taxon>Bacillota</taxon>
        <taxon>Clostridia</taxon>
        <taxon>Eubacteriales</taxon>
        <taxon>Thermincolaceae</taxon>
        <taxon>Thermincola</taxon>
    </lineage>
</organism>
<feature type="chain" id="PRO_5039152405" description="DUF4878 domain-containing protein" evidence="2">
    <location>
        <begin position="20"/>
        <end position="170"/>
    </location>
</feature>
<dbReference type="Proteomes" id="UP000002377">
    <property type="component" value="Chromosome"/>
</dbReference>
<dbReference type="HOGENOM" id="CLU_1569939_0_0_9"/>
<dbReference type="EMBL" id="CP002028">
    <property type="protein sequence ID" value="ADG81014.1"/>
    <property type="molecule type" value="Genomic_DNA"/>
</dbReference>